<evidence type="ECO:0000256" key="3">
    <source>
        <dbReference type="ARBA" id="ARBA00022679"/>
    </source>
</evidence>
<dbReference type="InterPro" id="IPR011009">
    <property type="entry name" value="Kinase-like_dom_sf"/>
</dbReference>
<evidence type="ECO:0000259" key="9">
    <source>
        <dbReference type="PROSITE" id="PS50011"/>
    </source>
</evidence>
<comment type="catalytic activity">
    <reaction evidence="8">
        <text>L-seryl-[protein] + ATP = O-phospho-L-seryl-[protein] + ADP + H(+)</text>
        <dbReference type="Rhea" id="RHEA:17989"/>
        <dbReference type="Rhea" id="RHEA-COMP:9863"/>
        <dbReference type="Rhea" id="RHEA-COMP:11604"/>
        <dbReference type="ChEBI" id="CHEBI:15378"/>
        <dbReference type="ChEBI" id="CHEBI:29999"/>
        <dbReference type="ChEBI" id="CHEBI:30616"/>
        <dbReference type="ChEBI" id="CHEBI:83421"/>
        <dbReference type="ChEBI" id="CHEBI:456216"/>
        <dbReference type="EC" id="2.7.11.1"/>
    </reaction>
</comment>
<dbReference type="Gene3D" id="1.10.510.10">
    <property type="entry name" value="Transferase(Phosphotransferase) domain 1"/>
    <property type="match status" value="1"/>
</dbReference>
<evidence type="ECO:0000256" key="2">
    <source>
        <dbReference type="ARBA" id="ARBA00022527"/>
    </source>
</evidence>
<proteinExistence type="predicted"/>
<evidence type="ECO:0000256" key="7">
    <source>
        <dbReference type="ARBA" id="ARBA00047899"/>
    </source>
</evidence>
<keyword evidence="3" id="KW-0808">Transferase</keyword>
<dbReference type="GO" id="GO:0004674">
    <property type="term" value="F:protein serine/threonine kinase activity"/>
    <property type="evidence" value="ECO:0007669"/>
    <property type="project" value="UniProtKB-KW"/>
</dbReference>
<comment type="caution">
    <text evidence="10">The sequence shown here is derived from an EMBL/GenBank/DDBJ whole genome shotgun (WGS) entry which is preliminary data.</text>
</comment>
<organism evidence="10 11">
    <name type="scientific">Periconia digitata</name>
    <dbReference type="NCBI Taxonomy" id="1303443"/>
    <lineage>
        <taxon>Eukaryota</taxon>
        <taxon>Fungi</taxon>
        <taxon>Dikarya</taxon>
        <taxon>Ascomycota</taxon>
        <taxon>Pezizomycotina</taxon>
        <taxon>Dothideomycetes</taxon>
        <taxon>Pleosporomycetidae</taxon>
        <taxon>Pleosporales</taxon>
        <taxon>Massarineae</taxon>
        <taxon>Periconiaceae</taxon>
        <taxon>Periconia</taxon>
    </lineage>
</organism>
<reference evidence="10" key="1">
    <citation type="submission" date="2023-01" db="EMBL/GenBank/DDBJ databases">
        <authorList>
            <person name="Van Ghelder C."/>
            <person name="Rancurel C."/>
        </authorList>
    </citation>
    <scope>NUCLEOTIDE SEQUENCE</scope>
    <source>
        <strain evidence="10">CNCM I-4278</strain>
    </source>
</reference>
<dbReference type="EMBL" id="CAOQHR010000005">
    <property type="protein sequence ID" value="CAI6335558.1"/>
    <property type="molecule type" value="Genomic_DNA"/>
</dbReference>
<protein>
    <recommendedName>
        <fullName evidence="1">non-specific serine/threonine protein kinase</fullName>
        <ecNumber evidence="1">2.7.11.1</ecNumber>
    </recommendedName>
</protein>
<dbReference type="GO" id="GO:0005524">
    <property type="term" value="F:ATP binding"/>
    <property type="evidence" value="ECO:0007669"/>
    <property type="project" value="UniProtKB-KW"/>
</dbReference>
<keyword evidence="2" id="KW-0723">Serine/threonine-protein kinase</keyword>
<keyword evidence="6" id="KW-0067">ATP-binding</keyword>
<keyword evidence="11" id="KW-1185">Reference proteome</keyword>
<dbReference type="GO" id="GO:0005737">
    <property type="term" value="C:cytoplasm"/>
    <property type="evidence" value="ECO:0007669"/>
    <property type="project" value="TreeGrafter"/>
</dbReference>
<evidence type="ECO:0000256" key="6">
    <source>
        <dbReference type="ARBA" id="ARBA00022840"/>
    </source>
</evidence>
<keyword evidence="5" id="KW-0418">Kinase</keyword>
<feature type="domain" description="Protein kinase" evidence="9">
    <location>
        <begin position="65"/>
        <end position="331"/>
    </location>
</feature>
<keyword evidence="4" id="KW-0547">Nucleotide-binding</keyword>
<evidence type="ECO:0000256" key="8">
    <source>
        <dbReference type="ARBA" id="ARBA00048679"/>
    </source>
</evidence>
<dbReference type="PROSITE" id="PS50011">
    <property type="entry name" value="PROTEIN_KINASE_DOM"/>
    <property type="match status" value="1"/>
</dbReference>
<dbReference type="Proteomes" id="UP001152607">
    <property type="component" value="Unassembled WGS sequence"/>
</dbReference>
<evidence type="ECO:0000256" key="5">
    <source>
        <dbReference type="ARBA" id="ARBA00022777"/>
    </source>
</evidence>
<dbReference type="PANTHER" id="PTHR45998:SF2">
    <property type="entry name" value="SERINE_THREONINE-PROTEIN KINASE 16"/>
    <property type="match status" value="1"/>
</dbReference>
<name>A0A9W4UFM3_9PLEO</name>
<dbReference type="EC" id="2.7.11.1" evidence="1"/>
<dbReference type="OrthoDB" id="310217at2759"/>
<dbReference type="AlphaFoldDB" id="A0A9W4UFM3"/>
<evidence type="ECO:0000313" key="11">
    <source>
        <dbReference type="Proteomes" id="UP001152607"/>
    </source>
</evidence>
<gene>
    <name evidence="10" type="ORF">PDIGIT_LOCUS8642</name>
</gene>
<accession>A0A9W4UFM3</accession>
<dbReference type="SMART" id="SM00220">
    <property type="entry name" value="S_TKc"/>
    <property type="match status" value="1"/>
</dbReference>
<evidence type="ECO:0000256" key="4">
    <source>
        <dbReference type="ARBA" id="ARBA00022741"/>
    </source>
</evidence>
<sequence>MFGDGIMVFAHSGLHLSQSIHTQCIKQSTQSSPNPSPSPKNIHKLIISSMNSISVPASPKKHRKYVMITDFGDAGGHNNKGISLVRNTKTGEKLIRKRVLAQKSKDELTVCQRLNGFEYIVQLRDHILPSKSQADPSSGESTALRELYFEHCDLGSLNDLLKRHEIAQQRIPESFVWHVLVSIGRALQACHAGPAPKGRKWIPIAHRDVMAGNILFSSSSPGFDMSTPPRVLLSDFGASIEYQSPDPIMQRKDISDLAETIYGMCYCAWDVETAQLGYSAELQGVLAVMDVYWEDTPEHAAEFNSGFVSWVEEERNQATLAEFGGQLVWSS</sequence>
<dbReference type="PANTHER" id="PTHR45998">
    <property type="entry name" value="SERINE/THREONINE-PROTEIN KINASE 16"/>
    <property type="match status" value="1"/>
</dbReference>
<comment type="catalytic activity">
    <reaction evidence="7">
        <text>L-threonyl-[protein] + ATP = O-phospho-L-threonyl-[protein] + ADP + H(+)</text>
        <dbReference type="Rhea" id="RHEA:46608"/>
        <dbReference type="Rhea" id="RHEA-COMP:11060"/>
        <dbReference type="Rhea" id="RHEA-COMP:11605"/>
        <dbReference type="ChEBI" id="CHEBI:15378"/>
        <dbReference type="ChEBI" id="CHEBI:30013"/>
        <dbReference type="ChEBI" id="CHEBI:30616"/>
        <dbReference type="ChEBI" id="CHEBI:61977"/>
        <dbReference type="ChEBI" id="CHEBI:456216"/>
        <dbReference type="EC" id="2.7.11.1"/>
    </reaction>
</comment>
<dbReference type="SUPFAM" id="SSF56112">
    <property type="entry name" value="Protein kinase-like (PK-like)"/>
    <property type="match status" value="1"/>
</dbReference>
<dbReference type="InterPro" id="IPR052239">
    <property type="entry name" value="Ser/Thr-specific_kinases"/>
</dbReference>
<evidence type="ECO:0000313" key="10">
    <source>
        <dbReference type="EMBL" id="CAI6335558.1"/>
    </source>
</evidence>
<evidence type="ECO:0000256" key="1">
    <source>
        <dbReference type="ARBA" id="ARBA00012513"/>
    </source>
</evidence>
<dbReference type="Pfam" id="PF00069">
    <property type="entry name" value="Pkinase"/>
    <property type="match status" value="1"/>
</dbReference>
<dbReference type="InterPro" id="IPR000719">
    <property type="entry name" value="Prot_kinase_dom"/>
</dbReference>